<dbReference type="KEGG" id="ssck:SPSK_06483"/>
<accession>A0A0F2MJ85</accession>
<name>A0A0F2MJ85_SPOSC</name>
<dbReference type="PANTHER" id="PTHR43798">
    <property type="entry name" value="MONOACYLGLYCEROL LIPASE"/>
    <property type="match status" value="1"/>
</dbReference>
<dbReference type="GeneID" id="27668465"/>
<dbReference type="RefSeq" id="XP_016592439.1">
    <property type="nucleotide sequence ID" value="XM_016733188.1"/>
</dbReference>
<proteinExistence type="predicted"/>
<comment type="caution">
    <text evidence="2">The sequence shown here is derived from an EMBL/GenBank/DDBJ whole genome shotgun (WGS) entry which is preliminary data.</text>
</comment>
<sequence length="318" mass="34632">MSTSLRDASSVPISLSDTAVVHQPHHHRMATDGPAPTTIEDAPVLAFTRLTPPAQSDSANTESSASPPPAVVFLHGAESCHLEFTRVAAFLEADYDLLLVDLPGHSRSRHIPFSFDNTIRGLARLVTNHVVAQKAHVVGLSLGGFLALEWARRLPDQVLSVWCTGCSPFTGTRLWFMQHPRLLSGLVTLAGQLATERIFWATLGGAQPIPGLREEVQRNQNMATLRPAYEELALVTNDNLAAIRGSVRVAIVAGAKMDNVDDTAAAGVVLRRQNAASGAYVVRNAIHWWSLQFPELFAEGVRAWIEGRPMPDEYEPLM</sequence>
<evidence type="ECO:0000313" key="2">
    <source>
        <dbReference type="EMBL" id="KJR89763.1"/>
    </source>
</evidence>
<dbReference type="AlphaFoldDB" id="A0A0F2MJ85"/>
<dbReference type="Gene3D" id="3.40.50.1820">
    <property type="entry name" value="alpha/beta hydrolase"/>
    <property type="match status" value="1"/>
</dbReference>
<dbReference type="VEuPathDB" id="FungiDB:SPSK_06483"/>
<feature type="domain" description="AB hydrolase-1" evidence="1">
    <location>
        <begin position="69"/>
        <end position="188"/>
    </location>
</feature>
<dbReference type="Proteomes" id="UP000033710">
    <property type="component" value="Unassembled WGS sequence"/>
</dbReference>
<dbReference type="SUPFAM" id="SSF53474">
    <property type="entry name" value="alpha/beta-Hydrolases"/>
    <property type="match status" value="1"/>
</dbReference>
<dbReference type="Pfam" id="PF00561">
    <property type="entry name" value="Abhydrolase_1"/>
    <property type="match status" value="1"/>
</dbReference>
<dbReference type="InterPro" id="IPR000073">
    <property type="entry name" value="AB_hydrolase_1"/>
</dbReference>
<reference evidence="2 3" key="2">
    <citation type="journal article" date="2015" name="Eukaryot. Cell">
        <title>Asexual propagation of a virulent clone complex in a human and feline outbreak of sporotrichosis.</title>
        <authorList>
            <person name="Teixeira Mde M."/>
            <person name="Rodrigues A.M."/>
            <person name="Tsui C.K."/>
            <person name="de Almeida L.G."/>
            <person name="Van Diepeningen A.D."/>
            <person name="van den Ende B.G."/>
            <person name="Fernandes G.F."/>
            <person name="Kano R."/>
            <person name="Hamelin R.C."/>
            <person name="Lopes-Bezerra L.M."/>
            <person name="Vasconcelos A.T."/>
            <person name="de Hoog S."/>
            <person name="de Camargo Z.P."/>
            <person name="Felipe M.S."/>
        </authorList>
    </citation>
    <scope>NUCLEOTIDE SEQUENCE [LARGE SCALE GENOMIC DNA]</scope>
    <source>
        <strain evidence="2 3">1099-18</strain>
    </source>
</reference>
<dbReference type="OrthoDB" id="2498029at2759"/>
<reference evidence="2 3" key="1">
    <citation type="journal article" date="2014" name="BMC Genomics">
        <title>Comparative genomics of the major fungal agents of human and animal Sporotrichosis: Sporothrix schenckii and Sporothrix brasiliensis.</title>
        <authorList>
            <person name="Teixeira M.M."/>
            <person name="de Almeida L.G."/>
            <person name="Kubitschek-Barreira P."/>
            <person name="Alves F.L."/>
            <person name="Kioshima E.S."/>
            <person name="Abadio A.K."/>
            <person name="Fernandes L."/>
            <person name="Derengowski L.S."/>
            <person name="Ferreira K.S."/>
            <person name="Souza R.C."/>
            <person name="Ruiz J.C."/>
            <person name="de Andrade N.C."/>
            <person name="Paes H.C."/>
            <person name="Nicola A.M."/>
            <person name="Albuquerque P."/>
            <person name="Gerber A.L."/>
            <person name="Martins V.P."/>
            <person name="Peconick L.D."/>
            <person name="Neto A.V."/>
            <person name="Chaucanez C.B."/>
            <person name="Silva P.A."/>
            <person name="Cunha O.L."/>
            <person name="de Oliveira F.F."/>
            <person name="dos Santos T.C."/>
            <person name="Barros A.L."/>
            <person name="Soares M.A."/>
            <person name="de Oliveira L.M."/>
            <person name="Marini M.M."/>
            <person name="Villalobos-Duno H."/>
            <person name="Cunha M.M."/>
            <person name="de Hoog S."/>
            <person name="da Silveira J.F."/>
            <person name="Henrissat B."/>
            <person name="Nino-Vega G.A."/>
            <person name="Cisalpino P.S."/>
            <person name="Mora-Montes H.M."/>
            <person name="Almeida S.R."/>
            <person name="Stajich J.E."/>
            <person name="Lopes-Bezerra L.M."/>
            <person name="Vasconcelos A.T."/>
            <person name="Felipe M.S."/>
        </authorList>
    </citation>
    <scope>NUCLEOTIDE SEQUENCE [LARGE SCALE GENOMIC DNA]</scope>
    <source>
        <strain evidence="2 3">1099-18</strain>
    </source>
</reference>
<organism evidence="2 3">
    <name type="scientific">Sporothrix schenckii 1099-18</name>
    <dbReference type="NCBI Taxonomy" id="1397361"/>
    <lineage>
        <taxon>Eukaryota</taxon>
        <taxon>Fungi</taxon>
        <taxon>Dikarya</taxon>
        <taxon>Ascomycota</taxon>
        <taxon>Pezizomycotina</taxon>
        <taxon>Sordariomycetes</taxon>
        <taxon>Sordariomycetidae</taxon>
        <taxon>Ophiostomatales</taxon>
        <taxon>Ophiostomataceae</taxon>
        <taxon>Sporothrix</taxon>
    </lineage>
</organism>
<evidence type="ECO:0000313" key="3">
    <source>
        <dbReference type="Proteomes" id="UP000033710"/>
    </source>
</evidence>
<dbReference type="EMBL" id="AXCR01000001">
    <property type="protein sequence ID" value="KJR89763.1"/>
    <property type="molecule type" value="Genomic_DNA"/>
</dbReference>
<dbReference type="InterPro" id="IPR050266">
    <property type="entry name" value="AB_hydrolase_sf"/>
</dbReference>
<protein>
    <recommendedName>
        <fullName evidence="1">AB hydrolase-1 domain-containing protein</fullName>
    </recommendedName>
</protein>
<evidence type="ECO:0000259" key="1">
    <source>
        <dbReference type="Pfam" id="PF00561"/>
    </source>
</evidence>
<gene>
    <name evidence="2" type="ORF">SPSK_06483</name>
</gene>
<dbReference type="InterPro" id="IPR029058">
    <property type="entry name" value="AB_hydrolase_fold"/>
</dbReference>